<dbReference type="AlphaFoldDB" id="D5RG78"/>
<evidence type="ECO:0000313" key="3">
    <source>
        <dbReference type="Proteomes" id="UP000005324"/>
    </source>
</evidence>
<keyword evidence="1" id="KW-0812">Transmembrane</keyword>
<accession>D5RG78</accession>
<evidence type="ECO:0000313" key="2">
    <source>
        <dbReference type="EMBL" id="EFH13690.1"/>
    </source>
</evidence>
<dbReference type="Proteomes" id="UP000005324">
    <property type="component" value="Unassembled WGS sequence"/>
</dbReference>
<dbReference type="HOGENOM" id="CLU_2411317_0_0_5"/>
<dbReference type="EMBL" id="ADVL01000022">
    <property type="protein sequence ID" value="EFH13690.1"/>
    <property type="molecule type" value="Genomic_DNA"/>
</dbReference>
<keyword evidence="1" id="KW-1133">Transmembrane helix</keyword>
<name>D5RG78_9PROT</name>
<organism evidence="2 3">
    <name type="scientific">Pseudoroseomonas cervicalis ATCC 49957</name>
    <dbReference type="NCBI Taxonomy" id="525371"/>
    <lineage>
        <taxon>Bacteria</taxon>
        <taxon>Pseudomonadati</taxon>
        <taxon>Pseudomonadota</taxon>
        <taxon>Alphaproteobacteria</taxon>
        <taxon>Acetobacterales</taxon>
        <taxon>Roseomonadaceae</taxon>
        <taxon>Roseomonas</taxon>
    </lineage>
</organism>
<evidence type="ECO:0000256" key="1">
    <source>
        <dbReference type="SAM" id="Phobius"/>
    </source>
</evidence>
<feature type="transmembrane region" description="Helical" evidence="1">
    <location>
        <begin position="7"/>
        <end position="29"/>
    </location>
</feature>
<dbReference type="RefSeq" id="WP_007005711.1">
    <property type="nucleotide sequence ID" value="NZ_GG770784.1"/>
</dbReference>
<keyword evidence="3" id="KW-1185">Reference proteome</keyword>
<reference evidence="2 3" key="1">
    <citation type="submission" date="2010-04" db="EMBL/GenBank/DDBJ databases">
        <authorList>
            <person name="Qin X."/>
            <person name="Bachman B."/>
            <person name="Battles P."/>
            <person name="Bell A."/>
            <person name="Bess C."/>
            <person name="Bickham C."/>
            <person name="Chaboub L."/>
            <person name="Chen D."/>
            <person name="Coyle M."/>
            <person name="Deiros D.R."/>
            <person name="Dinh H."/>
            <person name="Forbes L."/>
            <person name="Fowler G."/>
            <person name="Francisco L."/>
            <person name="Fu Q."/>
            <person name="Gubbala S."/>
            <person name="Hale W."/>
            <person name="Han Y."/>
            <person name="Hemphill L."/>
            <person name="Highlander S.K."/>
            <person name="Hirani K."/>
            <person name="Hogues M."/>
            <person name="Jackson L."/>
            <person name="Jakkamsetti A."/>
            <person name="Javaid M."/>
            <person name="Jiang H."/>
            <person name="Korchina V."/>
            <person name="Kovar C."/>
            <person name="Lara F."/>
            <person name="Lee S."/>
            <person name="Mata R."/>
            <person name="Mathew T."/>
            <person name="Moen C."/>
            <person name="Morales K."/>
            <person name="Munidasa M."/>
            <person name="Nazareth L."/>
            <person name="Ngo R."/>
            <person name="Nguyen L."/>
            <person name="Okwuonu G."/>
            <person name="Ongeri F."/>
            <person name="Patil S."/>
            <person name="Petrosino J."/>
            <person name="Pham C."/>
            <person name="Pham P."/>
            <person name="Pu L.-L."/>
            <person name="Puazo M."/>
            <person name="Raj R."/>
            <person name="Reid J."/>
            <person name="Rouhana J."/>
            <person name="Saada N."/>
            <person name="Shang Y."/>
            <person name="Simmons D."/>
            <person name="Thornton R."/>
            <person name="Warren J."/>
            <person name="Weissenberger G."/>
            <person name="Zhang J."/>
            <person name="Zhang L."/>
            <person name="Zhou C."/>
            <person name="Zhu D."/>
            <person name="Muzny D."/>
            <person name="Worley K."/>
            <person name="Gibbs R."/>
        </authorList>
    </citation>
    <scope>NUCLEOTIDE SEQUENCE [LARGE SCALE GENOMIC DNA]</scope>
    <source>
        <strain evidence="2 3">ATCC 49957</strain>
    </source>
</reference>
<gene>
    <name evidence="2" type="ORF">HMPREF0731_0087</name>
</gene>
<feature type="transmembrane region" description="Helical" evidence="1">
    <location>
        <begin position="35"/>
        <end position="53"/>
    </location>
</feature>
<comment type="caution">
    <text evidence="2">The sequence shown here is derived from an EMBL/GenBank/DDBJ whole genome shotgun (WGS) entry which is preliminary data.</text>
</comment>
<protein>
    <submittedName>
        <fullName evidence="2">Uncharacterized protein</fullName>
    </submittedName>
</protein>
<proteinExistence type="predicted"/>
<sequence length="92" mass="9868">MFDGRLIGPLLLLLGSVFLVFPEAFLPWLTLQEGALVGFASIALGLAAALTGWRHDLADASFHLHTAMRHMAGGSGGAGPARRMRIRIRCAR</sequence>
<keyword evidence="1" id="KW-0472">Membrane</keyword>